<gene>
    <name evidence="3" type="ORF">FisN_22Lh095</name>
</gene>
<evidence type="ECO:0000313" key="3">
    <source>
        <dbReference type="EMBL" id="GAX11417.1"/>
    </source>
</evidence>
<sequence>MNLNTLKLLFAATIGANASLVDVIDFKSINSQLQNEQRDLQGICDTILRNVPIFKGCTCELQFLQNTATISCDDKCQGCSRTEDVCVVGSFDATIAVTTLEVQRVAFRVEHSGDDSSQRTLRLEIVEGANPGCSTFINNVKCSSCTLSTTNIDLSANCIDAVHDCRNIGFGRVDGCDLTALRALPSENPFSVLTSDVLFPLETCLAQDGAPAPAPVRAPVPAPVRVPVPVPAPVRPPVPAPVRVPAPTPTLSGIPPKKTPPTNKEKDQLKLFNFDADRGGLKRKLKSARG</sequence>
<dbReference type="EMBL" id="BDSP01000041">
    <property type="protein sequence ID" value="GAX11417.1"/>
    <property type="molecule type" value="Genomic_DNA"/>
</dbReference>
<evidence type="ECO:0000313" key="4">
    <source>
        <dbReference type="Proteomes" id="UP000198406"/>
    </source>
</evidence>
<name>A0A1Z5JBR1_FISSO</name>
<protein>
    <submittedName>
        <fullName evidence="3">Uncharacterized protein</fullName>
    </submittedName>
</protein>
<feature type="compositionally biased region" description="Basic and acidic residues" evidence="1">
    <location>
        <begin position="263"/>
        <end position="280"/>
    </location>
</feature>
<feature type="chain" id="PRO_5012441857" evidence="2">
    <location>
        <begin position="19"/>
        <end position="290"/>
    </location>
</feature>
<keyword evidence="2" id="KW-0732">Signal</keyword>
<feature type="signal peptide" evidence="2">
    <location>
        <begin position="1"/>
        <end position="18"/>
    </location>
</feature>
<comment type="caution">
    <text evidence="3">The sequence shown here is derived from an EMBL/GenBank/DDBJ whole genome shotgun (WGS) entry which is preliminary data.</text>
</comment>
<evidence type="ECO:0000256" key="1">
    <source>
        <dbReference type="SAM" id="MobiDB-lite"/>
    </source>
</evidence>
<accession>A0A1Z5JBR1</accession>
<feature type="compositionally biased region" description="Basic residues" evidence="1">
    <location>
        <begin position="281"/>
        <end position="290"/>
    </location>
</feature>
<keyword evidence="4" id="KW-1185">Reference proteome</keyword>
<organism evidence="3 4">
    <name type="scientific">Fistulifera solaris</name>
    <name type="common">Oleaginous diatom</name>
    <dbReference type="NCBI Taxonomy" id="1519565"/>
    <lineage>
        <taxon>Eukaryota</taxon>
        <taxon>Sar</taxon>
        <taxon>Stramenopiles</taxon>
        <taxon>Ochrophyta</taxon>
        <taxon>Bacillariophyta</taxon>
        <taxon>Bacillariophyceae</taxon>
        <taxon>Bacillariophycidae</taxon>
        <taxon>Naviculales</taxon>
        <taxon>Naviculaceae</taxon>
        <taxon>Fistulifera</taxon>
    </lineage>
</organism>
<evidence type="ECO:0000256" key="2">
    <source>
        <dbReference type="SAM" id="SignalP"/>
    </source>
</evidence>
<reference evidence="3 4" key="1">
    <citation type="journal article" date="2015" name="Plant Cell">
        <title>Oil accumulation by the oleaginous diatom Fistulifera solaris as revealed by the genome and transcriptome.</title>
        <authorList>
            <person name="Tanaka T."/>
            <person name="Maeda Y."/>
            <person name="Veluchamy A."/>
            <person name="Tanaka M."/>
            <person name="Abida H."/>
            <person name="Marechal E."/>
            <person name="Bowler C."/>
            <person name="Muto M."/>
            <person name="Sunaga Y."/>
            <person name="Tanaka M."/>
            <person name="Yoshino T."/>
            <person name="Taniguchi T."/>
            <person name="Fukuda Y."/>
            <person name="Nemoto M."/>
            <person name="Matsumoto M."/>
            <person name="Wong P.S."/>
            <person name="Aburatani S."/>
            <person name="Fujibuchi W."/>
        </authorList>
    </citation>
    <scope>NUCLEOTIDE SEQUENCE [LARGE SCALE GENOMIC DNA]</scope>
    <source>
        <strain evidence="3 4">JPCC DA0580</strain>
    </source>
</reference>
<dbReference type="InParanoid" id="A0A1Z5JBR1"/>
<dbReference type="AlphaFoldDB" id="A0A1Z5JBR1"/>
<dbReference type="Proteomes" id="UP000198406">
    <property type="component" value="Unassembled WGS sequence"/>
</dbReference>
<proteinExistence type="predicted"/>
<feature type="region of interest" description="Disordered" evidence="1">
    <location>
        <begin position="240"/>
        <end position="290"/>
    </location>
</feature>